<evidence type="ECO:0000256" key="7">
    <source>
        <dbReference type="ARBA" id="ARBA00023136"/>
    </source>
</evidence>
<feature type="transmembrane region" description="Helical" evidence="10">
    <location>
        <begin position="122"/>
        <end position="145"/>
    </location>
</feature>
<evidence type="ECO:0000256" key="2">
    <source>
        <dbReference type="ARBA" id="ARBA00022475"/>
    </source>
</evidence>
<feature type="transmembrane region" description="Helical" evidence="10">
    <location>
        <begin position="681"/>
        <end position="703"/>
    </location>
</feature>
<keyword evidence="8" id="KW-0675">Receptor</keyword>
<accession>A0A6J3JV90</accession>
<reference evidence="12" key="1">
    <citation type="submission" date="2025-08" db="UniProtKB">
        <authorList>
            <consortium name="RefSeq"/>
        </authorList>
    </citation>
    <scope>IDENTIFICATION</scope>
    <source>
        <tissue evidence="12">Muscle</tissue>
    </source>
</reference>
<keyword evidence="11" id="KW-1185">Reference proteome</keyword>
<dbReference type="GO" id="GO:0007165">
    <property type="term" value="P:signal transduction"/>
    <property type="evidence" value="ECO:0007669"/>
    <property type="project" value="UniProtKB-KW"/>
</dbReference>
<dbReference type="Pfam" id="PF02949">
    <property type="entry name" value="7tm_6"/>
    <property type="match status" value="2"/>
</dbReference>
<sequence length="809" mass="92265">MKATLNKDFAYAMTPMKILSWPVGTWPLQDYNIFSAMRVIITSCLLLLMLTIVQSEMYLDSNDAEKNLDALVILSCGILAVSKVIRFRIRPAALILNFTSAVEDYNELRDDEKRVIVRKHAYMARVTSVSMIFFAYFSSILFITVPMLAEKEEKNVVNVTEESTSEYPIPSENVMALVKIPENLYFFVFIMEYLMLLFTSTGNLGSDSLFFGITFHLCGQVEILKLDFKRLKIESERTREHFNVLTRRHIYLINLANMLIDTISSILAMQLFTSCILICTSGLQLILALSIGNIVMVVKTFMVLTALMVQLFAYSYVGEYLRRQMEGIADSMYFCNWYDIPKSVTKDIIYVIMRAQEPVFLRAGQFLVVNMETYTSIIKTSMSYLSVLRVMVNGKKERVHMHDYAVLFVDLRVVSMKATLNKDFAYAMTPMKILSWPVGTWPLQDYNIFSAMRVIITSCLLLLMLTIVQSEMYLDSNDAEKNLDALVILSCGILAVSKVIRFRIRPAGLISNFTSAVEDYNKLYDQEKGVILRRHAYMGRVAGIGVVLFAYFSATLFMSVPMLAGEEVKDVVNVTKDNIPEYPIPSEKVMALIKMPDNLYFIVFIVEYLMLLLTSNGNLGSDSLFFGIIFHLCGQVEILRLDFRRLSNDNERTIEHFIVLSKRHVYLLKLAKMLNETISSILAVQLFTSCIVICTSGLQFIIALSVGNIVMTIKSFIVLSTLLVQLFAYSYVGEYLKRQMEGIGDSVYFCSWYDIPKSVAKDIIYVIMRTQDPVFLKAGKFFIVNMETYMSIIKTSMSYLSVLRVMVTA</sequence>
<dbReference type="GO" id="GO:0005886">
    <property type="term" value="C:plasma membrane"/>
    <property type="evidence" value="ECO:0007669"/>
    <property type="project" value="UniProtKB-SubCell"/>
</dbReference>
<feature type="transmembrane region" description="Helical" evidence="10">
    <location>
        <begin position="451"/>
        <end position="470"/>
    </location>
</feature>
<dbReference type="InterPro" id="IPR004117">
    <property type="entry name" value="7tm6_olfct_rcpt"/>
</dbReference>
<keyword evidence="6 10" id="KW-1133">Transmembrane helix</keyword>
<dbReference type="KEGG" id="bvk:117230549"/>
<evidence type="ECO:0000256" key="9">
    <source>
        <dbReference type="ARBA" id="ARBA00023224"/>
    </source>
</evidence>
<keyword evidence="5" id="KW-0552">Olfaction</keyword>
<evidence type="ECO:0000256" key="1">
    <source>
        <dbReference type="ARBA" id="ARBA00004651"/>
    </source>
</evidence>
<evidence type="ECO:0000313" key="12">
    <source>
        <dbReference type="RefSeq" id="XP_033344020.1"/>
    </source>
</evidence>
<evidence type="ECO:0000256" key="8">
    <source>
        <dbReference type="ARBA" id="ARBA00023170"/>
    </source>
</evidence>
<keyword evidence="3" id="KW-0716">Sensory transduction</keyword>
<feature type="transmembrane region" description="Helical" evidence="10">
    <location>
        <begin position="599"/>
        <end position="619"/>
    </location>
</feature>
<protein>
    <submittedName>
        <fullName evidence="12">Uncharacterized protein LOC117230549</fullName>
    </submittedName>
</protein>
<feature type="transmembrane region" description="Helical" evidence="10">
    <location>
        <begin position="184"/>
        <end position="202"/>
    </location>
</feature>
<dbReference type="PANTHER" id="PTHR21137:SF35">
    <property type="entry name" value="ODORANT RECEPTOR 19A-RELATED"/>
    <property type="match status" value="1"/>
</dbReference>
<proteinExistence type="predicted"/>
<keyword evidence="2" id="KW-1003">Cell membrane</keyword>
<comment type="subcellular location">
    <subcellularLocation>
        <location evidence="1">Cell membrane</location>
        <topology evidence="1">Multi-pass membrane protein</topology>
    </subcellularLocation>
</comment>
<evidence type="ECO:0000256" key="6">
    <source>
        <dbReference type="ARBA" id="ARBA00022989"/>
    </source>
</evidence>
<evidence type="ECO:0000256" key="10">
    <source>
        <dbReference type="SAM" id="Phobius"/>
    </source>
</evidence>
<evidence type="ECO:0000256" key="5">
    <source>
        <dbReference type="ARBA" id="ARBA00022725"/>
    </source>
</evidence>
<feature type="transmembrane region" description="Helical" evidence="10">
    <location>
        <begin position="31"/>
        <end position="50"/>
    </location>
</feature>
<feature type="transmembrane region" description="Helical" evidence="10">
    <location>
        <begin position="70"/>
        <end position="89"/>
    </location>
</feature>
<dbReference type="AlphaFoldDB" id="A0A6J3JV90"/>
<dbReference type="Proteomes" id="UP000504631">
    <property type="component" value="Unplaced"/>
</dbReference>
<evidence type="ECO:0000256" key="4">
    <source>
        <dbReference type="ARBA" id="ARBA00022692"/>
    </source>
</evidence>
<evidence type="ECO:0000313" key="11">
    <source>
        <dbReference type="Proteomes" id="UP000504631"/>
    </source>
</evidence>
<feature type="transmembrane region" description="Helical" evidence="10">
    <location>
        <begin position="482"/>
        <end position="500"/>
    </location>
</feature>
<gene>
    <name evidence="12" type="primary">LOC117230549</name>
</gene>
<keyword evidence="4 10" id="KW-0812">Transmembrane</keyword>
<dbReference type="GO" id="GO:0005549">
    <property type="term" value="F:odorant binding"/>
    <property type="evidence" value="ECO:0007669"/>
    <property type="project" value="InterPro"/>
</dbReference>
<keyword evidence="7 10" id="KW-0472">Membrane</keyword>
<feature type="transmembrane region" description="Helical" evidence="10">
    <location>
        <begin position="284"/>
        <end position="317"/>
    </location>
</feature>
<keyword evidence="9" id="KW-0807">Transducer</keyword>
<name>A0A6J3JV90_9HYME</name>
<dbReference type="PANTHER" id="PTHR21137">
    <property type="entry name" value="ODORANT RECEPTOR"/>
    <property type="match status" value="1"/>
</dbReference>
<dbReference type="GeneID" id="117230549"/>
<feature type="transmembrane region" description="Helical" evidence="10">
    <location>
        <begin position="541"/>
        <end position="564"/>
    </location>
</feature>
<feature type="transmembrane region" description="Helical" evidence="10">
    <location>
        <begin position="709"/>
        <end position="732"/>
    </location>
</feature>
<dbReference type="RefSeq" id="XP_033344020.1">
    <property type="nucleotide sequence ID" value="XM_033488129.1"/>
</dbReference>
<dbReference type="GO" id="GO:0004984">
    <property type="term" value="F:olfactory receptor activity"/>
    <property type="evidence" value="ECO:0007669"/>
    <property type="project" value="InterPro"/>
</dbReference>
<evidence type="ECO:0000256" key="3">
    <source>
        <dbReference type="ARBA" id="ARBA00022606"/>
    </source>
</evidence>
<organism evidence="11 12">
    <name type="scientific">Bombus vosnesenskii</name>
    <dbReference type="NCBI Taxonomy" id="207650"/>
    <lineage>
        <taxon>Eukaryota</taxon>
        <taxon>Metazoa</taxon>
        <taxon>Ecdysozoa</taxon>
        <taxon>Arthropoda</taxon>
        <taxon>Hexapoda</taxon>
        <taxon>Insecta</taxon>
        <taxon>Pterygota</taxon>
        <taxon>Neoptera</taxon>
        <taxon>Endopterygota</taxon>
        <taxon>Hymenoptera</taxon>
        <taxon>Apocrita</taxon>
        <taxon>Aculeata</taxon>
        <taxon>Apoidea</taxon>
        <taxon>Anthophila</taxon>
        <taxon>Apidae</taxon>
        <taxon>Bombus</taxon>
        <taxon>Pyrobombus</taxon>
    </lineage>
</organism>